<evidence type="ECO:0000313" key="2">
    <source>
        <dbReference type="Proteomes" id="UP000724874"/>
    </source>
</evidence>
<reference evidence="1" key="1">
    <citation type="submission" date="2020-11" db="EMBL/GenBank/DDBJ databases">
        <authorList>
            <consortium name="DOE Joint Genome Institute"/>
            <person name="Ahrendt S."/>
            <person name="Riley R."/>
            <person name="Andreopoulos W."/>
            <person name="LaButti K."/>
            <person name="Pangilinan J."/>
            <person name="Ruiz-duenas F.J."/>
            <person name="Barrasa J.M."/>
            <person name="Sanchez-Garcia M."/>
            <person name="Camarero S."/>
            <person name="Miyauchi S."/>
            <person name="Serrano A."/>
            <person name="Linde D."/>
            <person name="Babiker R."/>
            <person name="Drula E."/>
            <person name="Ayuso-Fernandez I."/>
            <person name="Pacheco R."/>
            <person name="Padilla G."/>
            <person name="Ferreira P."/>
            <person name="Barriuso J."/>
            <person name="Kellner H."/>
            <person name="Castanera R."/>
            <person name="Alfaro M."/>
            <person name="Ramirez L."/>
            <person name="Pisabarro A.G."/>
            <person name="Kuo A."/>
            <person name="Tritt A."/>
            <person name="Lipzen A."/>
            <person name="He G."/>
            <person name="Yan M."/>
            <person name="Ng V."/>
            <person name="Cullen D."/>
            <person name="Martin F."/>
            <person name="Rosso M.-N."/>
            <person name="Henrissat B."/>
            <person name="Hibbett D."/>
            <person name="Martinez A.T."/>
            <person name="Grigoriev I.V."/>
        </authorList>
    </citation>
    <scope>NUCLEOTIDE SEQUENCE</scope>
    <source>
        <strain evidence="1">AH 44721</strain>
    </source>
</reference>
<dbReference type="Proteomes" id="UP000724874">
    <property type="component" value="Unassembled WGS sequence"/>
</dbReference>
<keyword evidence="2" id="KW-1185">Reference proteome</keyword>
<sequence length="176" mass="19800">MLALGYISTPVSILQLHGILASTPALEELHIAPSNPFDPALGQFNIPGPNHVVTPPWTIVPGLKFIHLGGYEPSTTGQRDQSELIWISLVSPWFDLGRPGNRIARIEFNHSGDEKLREELERFITEFPREVPLGGEIALREENAPFLWHSRQSEGSLMDCFDDTRFRLRTEGKSMD</sequence>
<organism evidence="1 2">
    <name type="scientific">Gymnopilus junonius</name>
    <name type="common">Spectacular rustgill mushroom</name>
    <name type="synonym">Gymnopilus spectabilis subsp. junonius</name>
    <dbReference type="NCBI Taxonomy" id="109634"/>
    <lineage>
        <taxon>Eukaryota</taxon>
        <taxon>Fungi</taxon>
        <taxon>Dikarya</taxon>
        <taxon>Basidiomycota</taxon>
        <taxon>Agaricomycotina</taxon>
        <taxon>Agaricomycetes</taxon>
        <taxon>Agaricomycetidae</taxon>
        <taxon>Agaricales</taxon>
        <taxon>Agaricineae</taxon>
        <taxon>Hymenogastraceae</taxon>
        <taxon>Gymnopilus</taxon>
    </lineage>
</organism>
<proteinExistence type="predicted"/>
<protein>
    <submittedName>
        <fullName evidence="1">Uncharacterized protein</fullName>
    </submittedName>
</protein>
<dbReference type="AlphaFoldDB" id="A0A9P5TI05"/>
<evidence type="ECO:0000313" key="1">
    <source>
        <dbReference type="EMBL" id="KAF8883346.1"/>
    </source>
</evidence>
<name>A0A9P5TI05_GYMJU</name>
<dbReference type="EMBL" id="JADNYJ010000116">
    <property type="protein sequence ID" value="KAF8883346.1"/>
    <property type="molecule type" value="Genomic_DNA"/>
</dbReference>
<gene>
    <name evidence="1" type="ORF">CPB84DRAFT_1790141</name>
</gene>
<accession>A0A9P5TI05</accession>
<comment type="caution">
    <text evidence="1">The sequence shown here is derived from an EMBL/GenBank/DDBJ whole genome shotgun (WGS) entry which is preliminary data.</text>
</comment>